<evidence type="ECO:0000313" key="2">
    <source>
        <dbReference type="Proteomes" id="UP000765509"/>
    </source>
</evidence>
<sequence length="167" mass="19015">MHNWYKVVLQHHLRFPWVFESAFVKEVLIENESSDIDSDTMDIDDYESSNEEIGEGTKGFLPNNMKDKIGTKISEAIVPKGVTRITSQFGEAANGNLKASKWCVLFSVYIPLVFLDCFWENTPHNILLLVNTRALLQCTEIVRAKTITKDHAALLSQKYDLYQSTAN</sequence>
<evidence type="ECO:0000313" key="1">
    <source>
        <dbReference type="EMBL" id="MBW0557765.1"/>
    </source>
</evidence>
<proteinExistence type="predicted"/>
<protein>
    <submittedName>
        <fullName evidence="1">Uncharacterized protein</fullName>
    </submittedName>
</protein>
<dbReference type="OrthoDB" id="8192078at2759"/>
<accession>A0A9Q3PE06</accession>
<dbReference type="EMBL" id="AVOT02065777">
    <property type="protein sequence ID" value="MBW0557765.1"/>
    <property type="molecule type" value="Genomic_DNA"/>
</dbReference>
<name>A0A9Q3PE06_9BASI</name>
<reference evidence="1" key="1">
    <citation type="submission" date="2021-03" db="EMBL/GenBank/DDBJ databases">
        <title>Draft genome sequence of rust myrtle Austropuccinia psidii MF-1, a brazilian biotype.</title>
        <authorList>
            <person name="Quecine M.C."/>
            <person name="Pachon D.M.R."/>
            <person name="Bonatelli M.L."/>
            <person name="Correr F.H."/>
            <person name="Franceschini L.M."/>
            <person name="Leite T.F."/>
            <person name="Margarido G.R.A."/>
            <person name="Almeida C.A."/>
            <person name="Ferrarezi J.A."/>
            <person name="Labate C.A."/>
        </authorList>
    </citation>
    <scope>NUCLEOTIDE SEQUENCE</scope>
    <source>
        <strain evidence="1">MF-1</strain>
    </source>
</reference>
<dbReference type="Proteomes" id="UP000765509">
    <property type="component" value="Unassembled WGS sequence"/>
</dbReference>
<organism evidence="1 2">
    <name type="scientific">Austropuccinia psidii MF-1</name>
    <dbReference type="NCBI Taxonomy" id="1389203"/>
    <lineage>
        <taxon>Eukaryota</taxon>
        <taxon>Fungi</taxon>
        <taxon>Dikarya</taxon>
        <taxon>Basidiomycota</taxon>
        <taxon>Pucciniomycotina</taxon>
        <taxon>Pucciniomycetes</taxon>
        <taxon>Pucciniales</taxon>
        <taxon>Sphaerophragmiaceae</taxon>
        <taxon>Austropuccinia</taxon>
    </lineage>
</organism>
<keyword evidence="2" id="KW-1185">Reference proteome</keyword>
<gene>
    <name evidence="1" type="ORF">O181_097480</name>
</gene>
<dbReference type="AlphaFoldDB" id="A0A9Q3PE06"/>
<comment type="caution">
    <text evidence="1">The sequence shown here is derived from an EMBL/GenBank/DDBJ whole genome shotgun (WGS) entry which is preliminary data.</text>
</comment>